<dbReference type="SMART" id="SM00091">
    <property type="entry name" value="PAS"/>
    <property type="match status" value="3"/>
</dbReference>
<dbReference type="PROSITE" id="PS50112">
    <property type="entry name" value="PAS"/>
    <property type="match status" value="3"/>
</dbReference>
<dbReference type="GO" id="GO:0000160">
    <property type="term" value="P:phosphorelay signal transduction system"/>
    <property type="evidence" value="ECO:0007669"/>
    <property type="project" value="InterPro"/>
</dbReference>
<evidence type="ECO:0000259" key="7">
    <source>
        <dbReference type="PROSITE" id="PS50109"/>
    </source>
</evidence>
<comment type="caution">
    <text evidence="10">The sequence shown here is derived from an EMBL/GenBank/DDBJ whole genome shotgun (WGS) entry which is preliminary data.</text>
</comment>
<sequence length="746" mass="83059">MISLLCVDDEPAMLDLIKLYLERYGEFAVTTASSAAEALDMFRVRSFDAIVSDYEMEGQDGIEFLGRLRGQGNTTPFILFTGRGREEVAVAAMNGGADFYVQKGGDPRAQFADLAHKIEVAVERHRFTCALEEREGIFRAITDKTAVGIWMHRGDRIIYANPAAEEISGYSLEELTSMDVWGFVHPEERAAVRARAGKRLLGEIQPERSLMRVLRKDGSERILDICADITLIAGSPTIIVTAVDITERHRTEQILREQERSFSTLLDALRDSVVIIDMEGTVLYLNGVACEMASFRSRADAIGRNVLDFIHQDSVEDVLRDLQTVREGTDRFPAEYAAMTATGEVRTVESHGRIIEFHGKKAIALSLRDVTDQKRASAGAREQERLNRELIAGMPEYILVHTRDGRIVFANPAAEEALGCETGGLVGEAISSIVMPESRATFREHVRDAIGGRKAAPVEIMIAGQGPEMPVILRAAPLTYQNEDAVLLVLTDITERTVLEKELEYHAAELKHFSESLNLINEKLQIMSSVTRHDILNQLTVLLGYLEIAGEEAEGLPVLTYLHQVKRSALNIKDLIEFTRDYQDLGVREPQWCDVQRAIGHLGLCGVRITSGVGGLEVYADPLFEKVFYNLFDNTERHGEKATEIRVEWRQSDDGAMILWEDNGVGVRPEDKERIFTRGFGRNSGLGMFLSKEILAITGLGIRENGEFGKGARFEIHIPRGRYRCSADARSAAEDHARSVHGRSAP</sequence>
<dbReference type="InterPro" id="IPR005467">
    <property type="entry name" value="His_kinase_dom"/>
</dbReference>
<dbReference type="Gene3D" id="3.40.50.2300">
    <property type="match status" value="1"/>
</dbReference>
<evidence type="ECO:0000256" key="6">
    <source>
        <dbReference type="PROSITE-ProRule" id="PRU00169"/>
    </source>
</evidence>
<dbReference type="OrthoDB" id="8127at2157"/>
<keyword evidence="3 6" id="KW-0597">Phosphoprotein</keyword>
<gene>
    <name evidence="10" type="ORF">HWN36_08820</name>
</gene>
<dbReference type="InterPro" id="IPR001789">
    <property type="entry name" value="Sig_transdc_resp-reg_receiver"/>
</dbReference>
<dbReference type="GO" id="GO:0004673">
    <property type="term" value="F:protein histidine kinase activity"/>
    <property type="evidence" value="ECO:0007669"/>
    <property type="project" value="UniProtKB-EC"/>
</dbReference>
<feature type="domain" description="PAS" evidence="9">
    <location>
        <begin position="383"/>
        <end position="453"/>
    </location>
</feature>
<dbReference type="InterPro" id="IPR013767">
    <property type="entry name" value="PAS_fold"/>
</dbReference>
<keyword evidence="11" id="KW-1185">Reference proteome</keyword>
<dbReference type="Pfam" id="PF00989">
    <property type="entry name" value="PAS"/>
    <property type="match status" value="1"/>
</dbReference>
<organism evidence="10 11">
    <name type="scientific">Methanofollis tationis</name>
    <dbReference type="NCBI Taxonomy" id="81417"/>
    <lineage>
        <taxon>Archaea</taxon>
        <taxon>Methanobacteriati</taxon>
        <taxon>Methanobacteriota</taxon>
        <taxon>Stenosarchaea group</taxon>
        <taxon>Methanomicrobia</taxon>
        <taxon>Methanomicrobiales</taxon>
        <taxon>Methanomicrobiaceae</taxon>
        <taxon>Methanofollis</taxon>
    </lineage>
</organism>
<dbReference type="InterPro" id="IPR052162">
    <property type="entry name" value="Sensor_kinase/Photoreceptor"/>
</dbReference>
<dbReference type="InterPro" id="IPR013656">
    <property type="entry name" value="PAS_4"/>
</dbReference>
<dbReference type="Pfam" id="PF02518">
    <property type="entry name" value="HATPase_c"/>
    <property type="match status" value="1"/>
</dbReference>
<accession>A0A7K4HQ64</accession>
<reference evidence="10 11" key="1">
    <citation type="submission" date="2020-06" db="EMBL/GenBank/DDBJ databases">
        <title>Methanofollis fontis sp. nov., a methanogen isolated from marine sediments near a cold seep at Four-Way Closure Ridge offshore southwestern Taiwan.</title>
        <authorList>
            <person name="Chen S.-C."/>
            <person name="Teng N.-H."/>
            <person name="Lin Y.-S."/>
            <person name="Lai M.-C."/>
            <person name="Chen H.-H."/>
            <person name="Wang C.-C."/>
        </authorList>
    </citation>
    <scope>NUCLEOTIDE SEQUENCE [LARGE SCALE GENOMIC DNA]</scope>
    <source>
        <strain evidence="10 11">DSM 2702</strain>
    </source>
</reference>
<feature type="modified residue" description="4-aspartylphosphate" evidence="6">
    <location>
        <position position="53"/>
    </location>
</feature>
<dbReference type="PANTHER" id="PTHR43304">
    <property type="entry name" value="PHYTOCHROME-LIKE PROTEIN CPH1"/>
    <property type="match status" value="1"/>
</dbReference>
<dbReference type="InterPro" id="IPR036890">
    <property type="entry name" value="HATPase_C_sf"/>
</dbReference>
<dbReference type="RefSeq" id="WP_176788997.1">
    <property type="nucleotide sequence ID" value="NZ_JABXWR010000001.1"/>
</dbReference>
<feature type="domain" description="Response regulatory" evidence="8">
    <location>
        <begin position="3"/>
        <end position="118"/>
    </location>
</feature>
<keyword evidence="5" id="KW-0418">Kinase</keyword>
<dbReference type="Gene3D" id="3.30.450.20">
    <property type="entry name" value="PAS domain"/>
    <property type="match status" value="3"/>
</dbReference>
<feature type="domain" description="PAS" evidence="9">
    <location>
        <begin position="154"/>
        <end position="203"/>
    </location>
</feature>
<dbReference type="CDD" id="cd00156">
    <property type="entry name" value="REC"/>
    <property type="match status" value="1"/>
</dbReference>
<keyword evidence="4" id="KW-0808">Transferase</keyword>
<dbReference type="GO" id="GO:0006355">
    <property type="term" value="P:regulation of DNA-templated transcription"/>
    <property type="evidence" value="ECO:0007669"/>
    <property type="project" value="InterPro"/>
</dbReference>
<dbReference type="Pfam" id="PF00072">
    <property type="entry name" value="Response_reg"/>
    <property type="match status" value="1"/>
</dbReference>
<evidence type="ECO:0000259" key="9">
    <source>
        <dbReference type="PROSITE" id="PS50112"/>
    </source>
</evidence>
<dbReference type="PROSITE" id="PS50110">
    <property type="entry name" value="RESPONSE_REGULATORY"/>
    <property type="match status" value="1"/>
</dbReference>
<evidence type="ECO:0000259" key="8">
    <source>
        <dbReference type="PROSITE" id="PS50110"/>
    </source>
</evidence>
<dbReference type="EMBL" id="JABXWR010000001">
    <property type="protein sequence ID" value="NVO67403.1"/>
    <property type="molecule type" value="Genomic_DNA"/>
</dbReference>
<dbReference type="InterPro" id="IPR035965">
    <property type="entry name" value="PAS-like_dom_sf"/>
</dbReference>
<dbReference type="PROSITE" id="PS50109">
    <property type="entry name" value="HIS_KIN"/>
    <property type="match status" value="1"/>
</dbReference>
<evidence type="ECO:0000256" key="1">
    <source>
        <dbReference type="ARBA" id="ARBA00000085"/>
    </source>
</evidence>
<feature type="domain" description="PAS" evidence="9">
    <location>
        <begin position="258"/>
        <end position="329"/>
    </location>
</feature>
<evidence type="ECO:0000256" key="4">
    <source>
        <dbReference type="ARBA" id="ARBA00022679"/>
    </source>
</evidence>
<dbReference type="InterPro" id="IPR003594">
    <property type="entry name" value="HATPase_dom"/>
</dbReference>
<dbReference type="Gene3D" id="3.30.565.10">
    <property type="entry name" value="Histidine kinase-like ATPase, C-terminal domain"/>
    <property type="match status" value="1"/>
</dbReference>
<evidence type="ECO:0000313" key="10">
    <source>
        <dbReference type="EMBL" id="NVO67403.1"/>
    </source>
</evidence>
<evidence type="ECO:0000256" key="2">
    <source>
        <dbReference type="ARBA" id="ARBA00012438"/>
    </source>
</evidence>
<name>A0A7K4HQ64_9EURY</name>
<dbReference type="EC" id="2.7.13.3" evidence="2"/>
<dbReference type="SUPFAM" id="SSF55785">
    <property type="entry name" value="PYP-like sensor domain (PAS domain)"/>
    <property type="match status" value="3"/>
</dbReference>
<feature type="domain" description="Histidine kinase" evidence="7">
    <location>
        <begin position="624"/>
        <end position="722"/>
    </location>
</feature>
<dbReference type="NCBIfam" id="TIGR00229">
    <property type="entry name" value="sensory_box"/>
    <property type="match status" value="3"/>
</dbReference>
<comment type="catalytic activity">
    <reaction evidence="1">
        <text>ATP + protein L-histidine = ADP + protein N-phospho-L-histidine.</text>
        <dbReference type="EC" id="2.7.13.3"/>
    </reaction>
</comment>
<dbReference type="PANTHER" id="PTHR43304:SF1">
    <property type="entry name" value="PAC DOMAIN-CONTAINING PROTEIN"/>
    <property type="match status" value="1"/>
</dbReference>
<dbReference type="Pfam" id="PF08447">
    <property type="entry name" value="PAS_3"/>
    <property type="match status" value="1"/>
</dbReference>
<dbReference type="SMART" id="SM00387">
    <property type="entry name" value="HATPase_c"/>
    <property type="match status" value="1"/>
</dbReference>
<dbReference type="SMART" id="SM00448">
    <property type="entry name" value="REC"/>
    <property type="match status" value="1"/>
</dbReference>
<dbReference type="InterPro" id="IPR011006">
    <property type="entry name" value="CheY-like_superfamily"/>
</dbReference>
<protein>
    <recommendedName>
        <fullName evidence="2">histidine kinase</fullName>
        <ecNumber evidence="2">2.7.13.3</ecNumber>
    </recommendedName>
</protein>
<dbReference type="CDD" id="cd00130">
    <property type="entry name" value="PAS"/>
    <property type="match status" value="3"/>
</dbReference>
<dbReference type="InterPro" id="IPR013655">
    <property type="entry name" value="PAS_fold_3"/>
</dbReference>
<dbReference type="SUPFAM" id="SSF55874">
    <property type="entry name" value="ATPase domain of HSP90 chaperone/DNA topoisomerase II/histidine kinase"/>
    <property type="match status" value="1"/>
</dbReference>
<dbReference type="Pfam" id="PF08448">
    <property type="entry name" value="PAS_4"/>
    <property type="match status" value="1"/>
</dbReference>
<proteinExistence type="predicted"/>
<evidence type="ECO:0000256" key="3">
    <source>
        <dbReference type="ARBA" id="ARBA00022553"/>
    </source>
</evidence>
<dbReference type="InterPro" id="IPR000014">
    <property type="entry name" value="PAS"/>
</dbReference>
<dbReference type="Proteomes" id="UP000570823">
    <property type="component" value="Unassembled WGS sequence"/>
</dbReference>
<evidence type="ECO:0000256" key="5">
    <source>
        <dbReference type="ARBA" id="ARBA00022777"/>
    </source>
</evidence>
<dbReference type="AlphaFoldDB" id="A0A7K4HQ64"/>
<dbReference type="SUPFAM" id="SSF52172">
    <property type="entry name" value="CheY-like"/>
    <property type="match status" value="1"/>
</dbReference>
<evidence type="ECO:0000313" key="11">
    <source>
        <dbReference type="Proteomes" id="UP000570823"/>
    </source>
</evidence>